<name>C1FI77_MICCC</name>
<evidence type="ECO:0000259" key="2">
    <source>
        <dbReference type="PROSITE" id="PS50969"/>
    </source>
</evidence>
<dbReference type="SUPFAM" id="SSF53335">
    <property type="entry name" value="S-adenosyl-L-methionine-dependent methyltransferases"/>
    <property type="match status" value="1"/>
</dbReference>
<dbReference type="InterPro" id="IPR029063">
    <property type="entry name" value="SAM-dependent_MTases_sf"/>
</dbReference>
<dbReference type="RefSeq" id="XP_002508416.1">
    <property type="nucleotide sequence ID" value="XM_002508370.1"/>
</dbReference>
<dbReference type="KEGG" id="mis:MICPUN_61781"/>
<dbReference type="Pfam" id="PF03031">
    <property type="entry name" value="NIF"/>
    <property type="match status" value="1"/>
</dbReference>
<organism evidence="3 4">
    <name type="scientific">Micromonas commoda (strain RCC299 / NOUM17 / CCMP2709)</name>
    <name type="common">Picoplanktonic green alga</name>
    <dbReference type="NCBI Taxonomy" id="296587"/>
    <lineage>
        <taxon>Eukaryota</taxon>
        <taxon>Viridiplantae</taxon>
        <taxon>Chlorophyta</taxon>
        <taxon>Mamiellophyceae</taxon>
        <taxon>Mamiellales</taxon>
        <taxon>Mamiellaceae</taxon>
        <taxon>Micromonas</taxon>
    </lineage>
</organism>
<dbReference type="Pfam" id="PF10294">
    <property type="entry name" value="Methyltransf_16"/>
    <property type="match status" value="1"/>
</dbReference>
<proteinExistence type="predicted"/>
<dbReference type="CDD" id="cd02440">
    <property type="entry name" value="AdoMet_MTases"/>
    <property type="match status" value="1"/>
</dbReference>
<gene>
    <name evidence="3" type="ORF">MICPUN_61781</name>
</gene>
<dbReference type="Gene3D" id="3.40.50.150">
    <property type="entry name" value="Vaccinia Virus protein VP39"/>
    <property type="match status" value="1"/>
</dbReference>
<dbReference type="InterPro" id="IPR036412">
    <property type="entry name" value="HAD-like_sf"/>
</dbReference>
<dbReference type="SUPFAM" id="SSF56784">
    <property type="entry name" value="HAD-like"/>
    <property type="match status" value="1"/>
</dbReference>
<sequence>MGDDVTATGNIVEGSTSVGAAAGAPPGVPGSGGGGFKIPKVASSQPPGAPPAGGGSAASPEAGAPAPPPRPPSDDPSHPPREDPPRDDRYDRGPSGATATAAAADDEDRKRRTHKGTRRHRHMLVLDLNGLLVDRRMSPFENPVDGTKVAPDAKFGKFYIYNRPHMQSFVEWASEHFTVGVWSSAQHHNARTLVNHIWGKQRDRLAFVWGQDRCTHVGAMDPAATGPNHRSKPILLKDLNALWAVSSYARFGPNNTLLLDDSPYKAVMNPAHTAIHPAEYKLSWGADGLTGRGDESDLTNRQKIADELLGPGGALREYLAKLSECETVTEYVASNPWHSFGPAAPDSDPGLMAKAREGGEAVAAAAAAAATAGIDANEIDLGEFSDLSEGREEAKGKDRIDPEGWGGSGDEAEGDARSNGGVGAKREAPEAAGTNTDSQLFQKPAKKPKRVFTGSGASLFIRRWAWKREAKTDEERFVLPYEHDWLGTKMSFAQRRFDDGGASGGFASTVWDSSIVLAKYVEKHRGSFANKRVCELGAGCGVVSAALVKAGCARVVATDLPENLPLLRENMERNCGENGENGEGARWEVKALTWGPDAAVALGETFDVVVAADCMYIAEAASDLVDTLAALVPAGGEAAGPGSLPPALMSYGRNRQAEGEFLAACDGAKSGKARTLTIEDVAESELDELYQCSDVRVVNVAMR</sequence>
<feature type="compositionally biased region" description="Basic and acidic residues" evidence="1">
    <location>
        <begin position="72"/>
        <end position="92"/>
    </location>
</feature>
<evidence type="ECO:0000313" key="4">
    <source>
        <dbReference type="Proteomes" id="UP000002009"/>
    </source>
</evidence>
<feature type="compositionally biased region" description="Basic residues" evidence="1">
    <location>
        <begin position="111"/>
        <end position="120"/>
    </location>
</feature>
<protein>
    <recommendedName>
        <fullName evidence="2">FCP1 homology domain-containing protein</fullName>
    </recommendedName>
</protein>
<dbReference type="Proteomes" id="UP000002009">
    <property type="component" value="Chromosome 10"/>
</dbReference>
<accession>C1FI77</accession>
<feature type="region of interest" description="Disordered" evidence="1">
    <location>
        <begin position="384"/>
        <end position="448"/>
    </location>
</feature>
<dbReference type="OrthoDB" id="1711508at2759"/>
<evidence type="ECO:0000313" key="3">
    <source>
        <dbReference type="EMBL" id="ACO69674.1"/>
    </source>
</evidence>
<dbReference type="InterPro" id="IPR004274">
    <property type="entry name" value="FCP1_dom"/>
</dbReference>
<dbReference type="PROSITE" id="PS50969">
    <property type="entry name" value="FCP1"/>
    <property type="match status" value="1"/>
</dbReference>
<feature type="compositionally biased region" description="Low complexity" evidence="1">
    <location>
        <begin position="14"/>
        <end position="25"/>
    </location>
</feature>
<dbReference type="Gene3D" id="3.40.50.1000">
    <property type="entry name" value="HAD superfamily/HAD-like"/>
    <property type="match status" value="1"/>
</dbReference>
<dbReference type="GeneID" id="8246966"/>
<dbReference type="PANTHER" id="PTHR14614">
    <property type="entry name" value="HEPATOCELLULAR CARCINOMA-ASSOCIATED ANTIGEN"/>
    <property type="match status" value="1"/>
</dbReference>
<feature type="region of interest" description="Disordered" evidence="1">
    <location>
        <begin position="1"/>
        <end position="120"/>
    </location>
</feature>
<dbReference type="EMBL" id="CP001576">
    <property type="protein sequence ID" value="ACO69674.1"/>
    <property type="molecule type" value="Genomic_DNA"/>
</dbReference>
<dbReference type="InterPro" id="IPR023214">
    <property type="entry name" value="HAD_sf"/>
</dbReference>
<keyword evidence="4" id="KW-1185">Reference proteome</keyword>
<dbReference type="eggNOG" id="KOG2793">
    <property type="taxonomic scope" value="Eukaryota"/>
</dbReference>
<dbReference type="OMA" id="IRRWAWK"/>
<dbReference type="AlphaFoldDB" id="C1FI77"/>
<dbReference type="InParanoid" id="C1FI77"/>
<feature type="compositionally biased region" description="Basic and acidic residues" evidence="1">
    <location>
        <begin position="388"/>
        <end position="402"/>
    </location>
</feature>
<dbReference type="PANTHER" id="PTHR14614:SF154">
    <property type="entry name" value="PROTEIN N-LYSINE METHYLTRANSFERASE METTL21A"/>
    <property type="match status" value="1"/>
</dbReference>
<evidence type="ECO:0000256" key="1">
    <source>
        <dbReference type="SAM" id="MobiDB-lite"/>
    </source>
</evidence>
<dbReference type="STRING" id="296587.C1FI77"/>
<feature type="compositionally biased region" description="Low complexity" evidence="1">
    <location>
        <begin position="93"/>
        <end position="103"/>
    </location>
</feature>
<feature type="domain" description="FCP1 homology" evidence="2">
    <location>
        <begin position="117"/>
        <end position="308"/>
    </location>
</feature>
<reference evidence="3 4" key="1">
    <citation type="journal article" date="2009" name="Science">
        <title>Green evolution and dynamic adaptations revealed by genomes of the marine picoeukaryotes Micromonas.</title>
        <authorList>
            <person name="Worden A.Z."/>
            <person name="Lee J.H."/>
            <person name="Mock T."/>
            <person name="Rouze P."/>
            <person name="Simmons M.P."/>
            <person name="Aerts A.L."/>
            <person name="Allen A.E."/>
            <person name="Cuvelier M.L."/>
            <person name="Derelle E."/>
            <person name="Everett M.V."/>
            <person name="Foulon E."/>
            <person name="Grimwood J."/>
            <person name="Gundlach H."/>
            <person name="Henrissat B."/>
            <person name="Napoli C."/>
            <person name="McDonald S.M."/>
            <person name="Parker M.S."/>
            <person name="Rombauts S."/>
            <person name="Salamov A."/>
            <person name="Von Dassow P."/>
            <person name="Badger J.H."/>
            <person name="Coutinho P.M."/>
            <person name="Demir E."/>
            <person name="Dubchak I."/>
            <person name="Gentemann C."/>
            <person name="Eikrem W."/>
            <person name="Gready J.E."/>
            <person name="John U."/>
            <person name="Lanier W."/>
            <person name="Lindquist E.A."/>
            <person name="Lucas S."/>
            <person name="Mayer K.F."/>
            <person name="Moreau H."/>
            <person name="Not F."/>
            <person name="Otillar R."/>
            <person name="Panaud O."/>
            <person name="Pangilinan J."/>
            <person name="Paulsen I."/>
            <person name="Piegu B."/>
            <person name="Poliakov A."/>
            <person name="Robbens S."/>
            <person name="Schmutz J."/>
            <person name="Toulza E."/>
            <person name="Wyss T."/>
            <person name="Zelensky A."/>
            <person name="Zhou K."/>
            <person name="Armbrust E.V."/>
            <person name="Bhattacharya D."/>
            <person name="Goodenough U.W."/>
            <person name="Van de Peer Y."/>
            <person name="Grigoriev I.V."/>
        </authorList>
    </citation>
    <scope>NUCLEOTIDE SEQUENCE [LARGE SCALE GENOMIC DNA]</scope>
    <source>
        <strain evidence="4">RCC299 / NOUM17</strain>
    </source>
</reference>
<dbReference type="InterPro" id="IPR019410">
    <property type="entry name" value="Methyltransf_16"/>
</dbReference>
<dbReference type="SMART" id="SM00577">
    <property type="entry name" value="CPDc"/>
    <property type="match status" value="1"/>
</dbReference>